<gene>
    <name evidence="1" type="ORF">HPB52_022502</name>
</gene>
<dbReference type="Proteomes" id="UP000821837">
    <property type="component" value="Chromosome 8"/>
</dbReference>
<proteinExistence type="predicted"/>
<dbReference type="AlphaFoldDB" id="A0A9D4SR48"/>
<reference evidence="1" key="2">
    <citation type="submission" date="2021-09" db="EMBL/GenBank/DDBJ databases">
        <authorList>
            <person name="Jia N."/>
            <person name="Wang J."/>
            <person name="Shi W."/>
            <person name="Du L."/>
            <person name="Sun Y."/>
            <person name="Zhan W."/>
            <person name="Jiang J."/>
            <person name="Wang Q."/>
            <person name="Zhang B."/>
            <person name="Ji P."/>
            <person name="Sakyi L.B."/>
            <person name="Cui X."/>
            <person name="Yuan T."/>
            <person name="Jiang B."/>
            <person name="Yang W."/>
            <person name="Lam T.T.-Y."/>
            <person name="Chang Q."/>
            <person name="Ding S."/>
            <person name="Wang X."/>
            <person name="Zhu J."/>
            <person name="Ruan X."/>
            <person name="Zhao L."/>
            <person name="Wei J."/>
            <person name="Que T."/>
            <person name="Du C."/>
            <person name="Cheng J."/>
            <person name="Dai P."/>
            <person name="Han X."/>
            <person name="Huang E."/>
            <person name="Gao Y."/>
            <person name="Liu J."/>
            <person name="Shao H."/>
            <person name="Ye R."/>
            <person name="Li L."/>
            <person name="Wei W."/>
            <person name="Wang X."/>
            <person name="Wang C."/>
            <person name="Huo Q."/>
            <person name="Li W."/>
            <person name="Guo W."/>
            <person name="Chen H."/>
            <person name="Chen S."/>
            <person name="Zhou L."/>
            <person name="Zhou L."/>
            <person name="Ni X."/>
            <person name="Tian J."/>
            <person name="Zhou Y."/>
            <person name="Sheng Y."/>
            <person name="Liu T."/>
            <person name="Pan Y."/>
            <person name="Xia L."/>
            <person name="Li J."/>
            <person name="Zhao F."/>
            <person name="Cao W."/>
        </authorList>
    </citation>
    <scope>NUCLEOTIDE SEQUENCE</scope>
    <source>
        <strain evidence="1">Rsan-2018</strain>
        <tissue evidence="1">Larvae</tissue>
    </source>
</reference>
<name>A0A9D4SR48_RHISA</name>
<comment type="caution">
    <text evidence="1">The sequence shown here is derived from an EMBL/GenBank/DDBJ whole genome shotgun (WGS) entry which is preliminary data.</text>
</comment>
<evidence type="ECO:0000313" key="1">
    <source>
        <dbReference type="EMBL" id="KAH7940225.1"/>
    </source>
</evidence>
<accession>A0A9D4SR48</accession>
<keyword evidence="2" id="KW-1185">Reference proteome</keyword>
<protein>
    <submittedName>
        <fullName evidence="1">Uncharacterized protein</fullName>
    </submittedName>
</protein>
<sequence>MLHLPREDYKIIVRPRGGLRVSDHGAARIPNSVYQAADIHIPREAREQDTICPNYQQNIIVVSTPVEEHANRYQRMACIKIGTQVFDASAYEAAPEDTSNGVIRGIPLDDTTRDITANVITPRNPTALVAKRMGNTTNVIVLFDSYRVPSYVKYGGTLIRCSFYRKQLDVCYHC</sequence>
<organism evidence="1 2">
    <name type="scientific">Rhipicephalus sanguineus</name>
    <name type="common">Brown dog tick</name>
    <name type="synonym">Ixodes sanguineus</name>
    <dbReference type="NCBI Taxonomy" id="34632"/>
    <lineage>
        <taxon>Eukaryota</taxon>
        <taxon>Metazoa</taxon>
        <taxon>Ecdysozoa</taxon>
        <taxon>Arthropoda</taxon>
        <taxon>Chelicerata</taxon>
        <taxon>Arachnida</taxon>
        <taxon>Acari</taxon>
        <taxon>Parasitiformes</taxon>
        <taxon>Ixodida</taxon>
        <taxon>Ixodoidea</taxon>
        <taxon>Ixodidae</taxon>
        <taxon>Rhipicephalinae</taxon>
        <taxon>Rhipicephalus</taxon>
        <taxon>Rhipicephalus</taxon>
    </lineage>
</organism>
<reference evidence="1" key="1">
    <citation type="journal article" date="2020" name="Cell">
        <title>Large-Scale Comparative Analyses of Tick Genomes Elucidate Their Genetic Diversity and Vector Capacities.</title>
        <authorList>
            <consortium name="Tick Genome and Microbiome Consortium (TIGMIC)"/>
            <person name="Jia N."/>
            <person name="Wang J."/>
            <person name="Shi W."/>
            <person name="Du L."/>
            <person name="Sun Y."/>
            <person name="Zhan W."/>
            <person name="Jiang J.F."/>
            <person name="Wang Q."/>
            <person name="Zhang B."/>
            <person name="Ji P."/>
            <person name="Bell-Sakyi L."/>
            <person name="Cui X.M."/>
            <person name="Yuan T.T."/>
            <person name="Jiang B.G."/>
            <person name="Yang W.F."/>
            <person name="Lam T.T."/>
            <person name="Chang Q.C."/>
            <person name="Ding S.J."/>
            <person name="Wang X.J."/>
            <person name="Zhu J.G."/>
            <person name="Ruan X.D."/>
            <person name="Zhao L."/>
            <person name="Wei J.T."/>
            <person name="Ye R.Z."/>
            <person name="Que T.C."/>
            <person name="Du C.H."/>
            <person name="Zhou Y.H."/>
            <person name="Cheng J.X."/>
            <person name="Dai P.F."/>
            <person name="Guo W.B."/>
            <person name="Han X.H."/>
            <person name="Huang E.J."/>
            <person name="Li L.F."/>
            <person name="Wei W."/>
            <person name="Gao Y.C."/>
            <person name="Liu J.Z."/>
            <person name="Shao H.Z."/>
            <person name="Wang X."/>
            <person name="Wang C.C."/>
            <person name="Yang T.C."/>
            <person name="Huo Q.B."/>
            <person name="Li W."/>
            <person name="Chen H.Y."/>
            <person name="Chen S.E."/>
            <person name="Zhou L.G."/>
            <person name="Ni X.B."/>
            <person name="Tian J.H."/>
            <person name="Sheng Y."/>
            <person name="Liu T."/>
            <person name="Pan Y.S."/>
            <person name="Xia L.Y."/>
            <person name="Li J."/>
            <person name="Zhao F."/>
            <person name="Cao W.C."/>
        </authorList>
    </citation>
    <scope>NUCLEOTIDE SEQUENCE</scope>
    <source>
        <strain evidence="1">Rsan-2018</strain>
    </source>
</reference>
<dbReference type="EMBL" id="JABSTV010001254">
    <property type="protein sequence ID" value="KAH7940225.1"/>
    <property type="molecule type" value="Genomic_DNA"/>
</dbReference>
<evidence type="ECO:0000313" key="2">
    <source>
        <dbReference type="Proteomes" id="UP000821837"/>
    </source>
</evidence>